<protein>
    <recommendedName>
        <fullName evidence="6">HSF-type DNA-binding domain-containing protein</fullName>
    </recommendedName>
</protein>
<reference evidence="7" key="1">
    <citation type="submission" date="2023-01" db="EMBL/GenBank/DDBJ databases">
        <title>Metagenome sequencing of chrysophaentin producing Chrysophaeum taylorii.</title>
        <authorList>
            <person name="Davison J."/>
            <person name="Bewley C."/>
        </authorList>
    </citation>
    <scope>NUCLEOTIDE SEQUENCE</scope>
    <source>
        <strain evidence="7">NIES-1699</strain>
    </source>
</reference>
<dbReference type="GO" id="GO:0043565">
    <property type="term" value="F:sequence-specific DNA binding"/>
    <property type="evidence" value="ECO:0007669"/>
    <property type="project" value="InterPro"/>
</dbReference>
<feature type="region of interest" description="Disordered" evidence="5">
    <location>
        <begin position="83"/>
        <end position="120"/>
    </location>
</feature>
<proteinExistence type="inferred from homology"/>
<evidence type="ECO:0000256" key="4">
    <source>
        <dbReference type="RuleBase" id="RU004020"/>
    </source>
</evidence>
<comment type="subcellular location">
    <subcellularLocation>
        <location evidence="1">Nucleus</location>
    </subcellularLocation>
</comment>
<dbReference type="SUPFAM" id="SSF46785">
    <property type="entry name" value="Winged helix' DNA-binding domain"/>
    <property type="match status" value="1"/>
</dbReference>
<sequence>MVKSEDPQLIAWNGGKIFIQDPSALEKKMSAYFRHSNFSSFQRQLNNFGFRKVEGKGKLAPCMYMHDELQGLPPDSLLRIRRKAPSSQQDPKRRRTDLGPYQGAAVPQNGGQPPLTQPRHDRQYSLDDAFARDDDHRLDDEAPTAPAPPPQQRSLESALEHDALEPLSPDRPGRREDVFESGLLLSFLENDPTSHLPPSSTMPFFDPPTDGDLAPISDEPSFDNRPNQSSMRVNIFGKQHHVRQPSVPNGTAR</sequence>
<keyword evidence="8" id="KW-1185">Reference proteome</keyword>
<name>A0AAD7UE62_9STRA</name>
<dbReference type="InterPro" id="IPR036388">
    <property type="entry name" value="WH-like_DNA-bd_sf"/>
</dbReference>
<feature type="compositionally biased region" description="Polar residues" evidence="5">
    <location>
        <begin position="191"/>
        <end position="202"/>
    </location>
</feature>
<dbReference type="GO" id="GO:0005634">
    <property type="term" value="C:nucleus"/>
    <property type="evidence" value="ECO:0007669"/>
    <property type="project" value="UniProtKB-SubCell"/>
</dbReference>
<dbReference type="SMART" id="SM00415">
    <property type="entry name" value="HSF"/>
    <property type="match status" value="1"/>
</dbReference>
<feature type="region of interest" description="Disordered" evidence="5">
    <location>
        <begin position="136"/>
        <end position="156"/>
    </location>
</feature>
<comment type="caution">
    <text evidence="7">The sequence shown here is derived from an EMBL/GenBank/DDBJ whole genome shotgun (WGS) entry which is preliminary data.</text>
</comment>
<feature type="region of interest" description="Disordered" evidence="5">
    <location>
        <begin position="190"/>
        <end position="230"/>
    </location>
</feature>
<organism evidence="7 8">
    <name type="scientific">Chrysophaeum taylorii</name>
    <dbReference type="NCBI Taxonomy" id="2483200"/>
    <lineage>
        <taxon>Eukaryota</taxon>
        <taxon>Sar</taxon>
        <taxon>Stramenopiles</taxon>
        <taxon>Ochrophyta</taxon>
        <taxon>Pelagophyceae</taxon>
        <taxon>Pelagomonadales</taxon>
        <taxon>Pelagomonadaceae</taxon>
        <taxon>Chrysophaeum</taxon>
    </lineage>
</organism>
<evidence type="ECO:0000256" key="5">
    <source>
        <dbReference type="SAM" id="MobiDB-lite"/>
    </source>
</evidence>
<dbReference type="GO" id="GO:0003700">
    <property type="term" value="F:DNA-binding transcription factor activity"/>
    <property type="evidence" value="ECO:0007669"/>
    <property type="project" value="InterPro"/>
</dbReference>
<dbReference type="InterPro" id="IPR000232">
    <property type="entry name" value="HSF_DNA-bd"/>
</dbReference>
<feature type="domain" description="HSF-type DNA-binding" evidence="6">
    <location>
        <begin position="1"/>
        <end position="83"/>
    </location>
</feature>
<evidence type="ECO:0000256" key="3">
    <source>
        <dbReference type="ARBA" id="ARBA00023242"/>
    </source>
</evidence>
<dbReference type="Proteomes" id="UP001230188">
    <property type="component" value="Unassembled WGS sequence"/>
</dbReference>
<dbReference type="AlphaFoldDB" id="A0AAD7UE62"/>
<evidence type="ECO:0000313" key="8">
    <source>
        <dbReference type="Proteomes" id="UP001230188"/>
    </source>
</evidence>
<evidence type="ECO:0000256" key="1">
    <source>
        <dbReference type="ARBA" id="ARBA00004123"/>
    </source>
</evidence>
<dbReference type="InterPro" id="IPR036390">
    <property type="entry name" value="WH_DNA-bd_sf"/>
</dbReference>
<dbReference type="PANTHER" id="PTHR10015">
    <property type="entry name" value="HEAT SHOCK TRANSCRIPTION FACTOR"/>
    <property type="match status" value="1"/>
</dbReference>
<comment type="similarity">
    <text evidence="4">Belongs to the HSF family.</text>
</comment>
<dbReference type="EMBL" id="JAQMWT010000362">
    <property type="protein sequence ID" value="KAJ8602997.1"/>
    <property type="molecule type" value="Genomic_DNA"/>
</dbReference>
<evidence type="ECO:0000256" key="2">
    <source>
        <dbReference type="ARBA" id="ARBA00023125"/>
    </source>
</evidence>
<evidence type="ECO:0000313" key="7">
    <source>
        <dbReference type="EMBL" id="KAJ8602997.1"/>
    </source>
</evidence>
<keyword evidence="2" id="KW-0238">DNA-binding</keyword>
<dbReference type="Gene3D" id="1.10.10.10">
    <property type="entry name" value="Winged helix-like DNA-binding domain superfamily/Winged helix DNA-binding domain"/>
    <property type="match status" value="1"/>
</dbReference>
<keyword evidence="3" id="KW-0539">Nucleus</keyword>
<evidence type="ECO:0000259" key="6">
    <source>
        <dbReference type="SMART" id="SM00415"/>
    </source>
</evidence>
<gene>
    <name evidence="7" type="ORF">CTAYLR_001524</name>
</gene>
<dbReference type="Pfam" id="PF00447">
    <property type="entry name" value="HSF_DNA-bind"/>
    <property type="match status" value="1"/>
</dbReference>
<dbReference type="PRINTS" id="PR00056">
    <property type="entry name" value="HSFDOMAIN"/>
</dbReference>
<accession>A0AAD7UE62</accession>
<dbReference type="PANTHER" id="PTHR10015:SF206">
    <property type="entry name" value="HSF-TYPE DNA-BINDING DOMAIN-CONTAINING PROTEIN"/>
    <property type="match status" value="1"/>
</dbReference>